<evidence type="ECO:0000313" key="4">
    <source>
        <dbReference type="Proteomes" id="UP001497444"/>
    </source>
</evidence>
<dbReference type="PANTHER" id="PTHR30461">
    <property type="entry name" value="DNA-INVERTASE FROM LAMBDOID PROPHAGE"/>
    <property type="match status" value="1"/>
</dbReference>
<dbReference type="Proteomes" id="UP001497444">
    <property type="component" value="Unassembled WGS sequence"/>
</dbReference>
<evidence type="ECO:0000259" key="2">
    <source>
        <dbReference type="PROSITE" id="PS51737"/>
    </source>
</evidence>
<feature type="coiled-coil region" evidence="1">
    <location>
        <begin position="274"/>
        <end position="330"/>
    </location>
</feature>
<feature type="domain" description="Recombinase" evidence="2">
    <location>
        <begin position="40"/>
        <end position="171"/>
    </location>
</feature>
<name>A0ABP0VGL8_9BRYO</name>
<accession>A0ABP0VGL8</accession>
<dbReference type="PROSITE" id="PS51737">
    <property type="entry name" value="RECOMBINASE_DNA_BIND"/>
    <property type="match status" value="1"/>
</dbReference>
<organism evidence="3 4">
    <name type="scientific">Sphagnum jensenii</name>
    <dbReference type="NCBI Taxonomy" id="128206"/>
    <lineage>
        <taxon>Eukaryota</taxon>
        <taxon>Viridiplantae</taxon>
        <taxon>Streptophyta</taxon>
        <taxon>Embryophyta</taxon>
        <taxon>Bryophyta</taxon>
        <taxon>Sphagnophytina</taxon>
        <taxon>Sphagnopsida</taxon>
        <taxon>Sphagnales</taxon>
        <taxon>Sphagnaceae</taxon>
        <taxon>Sphagnum</taxon>
    </lineage>
</organism>
<comment type="caution">
    <text evidence="3">The sequence shown here is derived from an EMBL/GenBank/DDBJ whole genome shotgun (WGS) entry which is preliminary data.</text>
</comment>
<protein>
    <recommendedName>
        <fullName evidence="2">Recombinase domain-containing protein</fullName>
    </recommendedName>
</protein>
<dbReference type="InterPro" id="IPR025827">
    <property type="entry name" value="Zn_ribbon_recom_dom"/>
</dbReference>
<reference evidence="3" key="1">
    <citation type="submission" date="2024-02" db="EMBL/GenBank/DDBJ databases">
        <authorList>
            <consortium name="ELIXIR-Norway"/>
            <consortium name="Elixir Norway"/>
        </authorList>
    </citation>
    <scope>NUCLEOTIDE SEQUENCE</scope>
</reference>
<evidence type="ECO:0000256" key="1">
    <source>
        <dbReference type="SAM" id="Coils"/>
    </source>
</evidence>
<dbReference type="Pfam" id="PF07508">
    <property type="entry name" value="Recombinase"/>
    <property type="match status" value="1"/>
</dbReference>
<keyword evidence="1" id="KW-0175">Coiled coil</keyword>
<evidence type="ECO:0000313" key="3">
    <source>
        <dbReference type="EMBL" id="CAK9253595.1"/>
    </source>
</evidence>
<keyword evidence="4" id="KW-1185">Reference proteome</keyword>
<proteinExistence type="predicted"/>
<sequence length="390" mass="44066">MQRHIIMMFDEYQSKETAKHVLRGMQENARQGYFNGSKAPFGYQTIGVGQTGAHGRIKKKLAVLESEARTVRMIFELYVNGIDSPRMGIKSIAKRLNAEGITIRGKQWQIQTIHQILSSSTYAGTHVFNQKDSKTQKIKDEAEWIKTSGAAIISQELFDKATKLRDAWSPLKCVPQREASPNMLMGLLKCGHCGCSMSVVTGKAGRYKYYKCNGRMRKGDAACPSKNFPLEKIDSLVLKAFTETVYTPQHIRAIIDDLRTSLAKNKDPNNLIRLKKLETELKETEAAQAKLFEAVEKGFLELDDQLRERARQHKETRQTLLTEIATLKRQHNTPLQVLTPQKVEAVSKILIKRLSTPSPYTRAYLKATLKEIRITDEHLKLSGTNTSMAG</sequence>
<dbReference type="EMBL" id="CAXAQS010000907">
    <property type="protein sequence ID" value="CAK9253595.1"/>
    <property type="molecule type" value="Genomic_DNA"/>
</dbReference>
<dbReference type="PANTHER" id="PTHR30461:SF23">
    <property type="entry name" value="DNA RECOMBINASE-RELATED"/>
    <property type="match status" value="1"/>
</dbReference>
<dbReference type="Pfam" id="PF13408">
    <property type="entry name" value="Zn_ribbon_recom"/>
    <property type="match status" value="1"/>
</dbReference>
<dbReference type="InterPro" id="IPR011109">
    <property type="entry name" value="DNA_bind_recombinase_dom"/>
</dbReference>
<dbReference type="InterPro" id="IPR038109">
    <property type="entry name" value="DNA_bind_recomb_sf"/>
</dbReference>
<dbReference type="InterPro" id="IPR050639">
    <property type="entry name" value="SSR_resolvase"/>
</dbReference>
<dbReference type="Gene3D" id="3.90.1750.20">
    <property type="entry name" value="Putative Large Serine Recombinase, Chain B, Domain 2"/>
    <property type="match status" value="1"/>
</dbReference>
<gene>
    <name evidence="3" type="ORF">CSSPJE1EN1_LOCUS28973</name>
</gene>